<dbReference type="Proteomes" id="UP000324907">
    <property type="component" value="Unassembled WGS sequence"/>
</dbReference>
<evidence type="ECO:0000313" key="3">
    <source>
        <dbReference type="Proteomes" id="UP000322899"/>
    </source>
</evidence>
<accession>A0A5A8EL08</accession>
<reference evidence="3 4" key="1">
    <citation type="submission" date="2019-07" db="EMBL/GenBank/DDBJ databases">
        <title>Genomes of Cafeteria roenbergensis.</title>
        <authorList>
            <person name="Fischer M.G."/>
            <person name="Hackl T."/>
            <person name="Roman M."/>
        </authorList>
    </citation>
    <scope>NUCLEOTIDE SEQUENCE [LARGE SCALE GENOMIC DNA]</scope>
    <source>
        <strain evidence="2 3">E4-10P</strain>
        <strain evidence="1 4">RCC970-E3</strain>
    </source>
</reference>
<proteinExistence type="predicted"/>
<gene>
    <name evidence="2" type="ORF">FNF27_00056</name>
    <name evidence="1" type="ORF">FNF28_02396</name>
</gene>
<protein>
    <submittedName>
        <fullName evidence="2">Uncharacterized protein</fullName>
    </submittedName>
</protein>
<dbReference type="EMBL" id="VLTL01000027">
    <property type="protein sequence ID" value="KAA0168656.1"/>
    <property type="molecule type" value="Genomic_DNA"/>
</dbReference>
<organism evidence="2 3">
    <name type="scientific">Cafeteria roenbergensis</name>
    <name type="common">Marine flagellate</name>
    <dbReference type="NCBI Taxonomy" id="33653"/>
    <lineage>
        <taxon>Eukaryota</taxon>
        <taxon>Sar</taxon>
        <taxon>Stramenopiles</taxon>
        <taxon>Bigyra</taxon>
        <taxon>Opalozoa</taxon>
        <taxon>Bicosoecida</taxon>
        <taxon>Cafeteriaceae</taxon>
        <taxon>Cafeteria</taxon>
    </lineage>
</organism>
<dbReference type="EMBL" id="VLTO01000001">
    <property type="protein sequence ID" value="KAA0178202.1"/>
    <property type="molecule type" value="Genomic_DNA"/>
</dbReference>
<evidence type="ECO:0000313" key="2">
    <source>
        <dbReference type="EMBL" id="KAA0178202.1"/>
    </source>
</evidence>
<name>A0A5A8EL08_CAFRO</name>
<sequence length="314" mass="32592">MDDARAARAVQFFRAHPELRTPAAVARARTSLTASAPLPSVPLRPRSFALGGSGSSLEAWDAVARHRDPSCPSDVPPLVSNECPEHRVATTLRVSVPLSAAAPLLKRTMSGAHVRRHVATAMVGQGDTSMCPQWDLRAQDALASSFTRRRGELSRGGRAAGASMALTQAACRAPRAGGQGPARNCGPKGGAEAHVGRMCASEAARRFGYQPAQPSGVRGPAGPEEGEVRLFYSAVEASAREQAAAASAATGVRGPVSAATEGLLSAMTAFRFGLQRVEARRRWLSAAVDGRGVAVPEGAGVNAASVEKFPCAVR</sequence>
<evidence type="ECO:0000313" key="4">
    <source>
        <dbReference type="Proteomes" id="UP000324907"/>
    </source>
</evidence>
<comment type="caution">
    <text evidence="2">The sequence shown here is derived from an EMBL/GenBank/DDBJ whole genome shotgun (WGS) entry which is preliminary data.</text>
</comment>
<evidence type="ECO:0000313" key="1">
    <source>
        <dbReference type="EMBL" id="KAA0168656.1"/>
    </source>
</evidence>
<dbReference type="AlphaFoldDB" id="A0A5A8EL08"/>
<dbReference type="Proteomes" id="UP000322899">
    <property type="component" value="Unassembled WGS sequence"/>
</dbReference>